<sequence length="148" mass="15897">MKHHIPARATAQEGQLAEVWGDVVSRPQLGRAIVIGAVVSVAVYWIALHTIAPMAETPAIGKALAMLAGVLGCLVGGTISARLFRPKRVVVEEVPAGATWQTEILDQIEQEGGPFGRVEDLPPAVVREMKDVGLYEVFRAHEQKRTGA</sequence>
<gene>
    <name evidence="2" type="ORF">D2T29_20510</name>
</gene>
<dbReference type="EMBL" id="SAUY01000044">
    <property type="protein sequence ID" value="RWR26499.1"/>
    <property type="molecule type" value="Genomic_DNA"/>
</dbReference>
<name>A0A443K173_9RHOB</name>
<feature type="transmembrane region" description="Helical" evidence="1">
    <location>
        <begin position="29"/>
        <end position="47"/>
    </location>
</feature>
<reference evidence="2 3" key="1">
    <citation type="submission" date="2019-01" db="EMBL/GenBank/DDBJ databases">
        <title>Sinorhodobacter populi sp. nov. isolated from the symptomatic bark tissue of Populus euramericana canker.</title>
        <authorList>
            <person name="Xu G."/>
        </authorList>
    </citation>
    <scope>NUCLEOTIDE SEQUENCE [LARGE SCALE GENOMIC DNA]</scope>
    <source>
        <strain evidence="2 3">07D10-4-3</strain>
    </source>
</reference>
<keyword evidence="1" id="KW-0812">Transmembrane</keyword>
<dbReference type="Proteomes" id="UP000284451">
    <property type="component" value="Unassembled WGS sequence"/>
</dbReference>
<feature type="transmembrane region" description="Helical" evidence="1">
    <location>
        <begin position="59"/>
        <end position="79"/>
    </location>
</feature>
<keyword evidence="1" id="KW-0472">Membrane</keyword>
<comment type="caution">
    <text evidence="2">The sequence shown here is derived from an EMBL/GenBank/DDBJ whole genome shotgun (WGS) entry which is preliminary data.</text>
</comment>
<proteinExistence type="predicted"/>
<dbReference type="RefSeq" id="WP_128233945.1">
    <property type="nucleotide sequence ID" value="NZ_SAUY01000044.1"/>
</dbReference>
<dbReference type="AlphaFoldDB" id="A0A443K173"/>
<evidence type="ECO:0000313" key="2">
    <source>
        <dbReference type="EMBL" id="RWR26499.1"/>
    </source>
</evidence>
<keyword evidence="1" id="KW-1133">Transmembrane helix</keyword>
<reference evidence="2 3" key="2">
    <citation type="submission" date="2019-01" db="EMBL/GenBank/DDBJ databases">
        <authorList>
            <person name="Li Y."/>
        </authorList>
    </citation>
    <scope>NUCLEOTIDE SEQUENCE [LARGE SCALE GENOMIC DNA]</scope>
    <source>
        <strain evidence="2 3">07D10-4-3</strain>
    </source>
</reference>
<protein>
    <submittedName>
        <fullName evidence="2">Uncharacterized protein</fullName>
    </submittedName>
</protein>
<evidence type="ECO:0000313" key="3">
    <source>
        <dbReference type="Proteomes" id="UP000284451"/>
    </source>
</evidence>
<organism evidence="2 3">
    <name type="scientific">Paenirhodobacter populi</name>
    <dbReference type="NCBI Taxonomy" id="2306993"/>
    <lineage>
        <taxon>Bacteria</taxon>
        <taxon>Pseudomonadati</taxon>
        <taxon>Pseudomonadota</taxon>
        <taxon>Alphaproteobacteria</taxon>
        <taxon>Rhodobacterales</taxon>
        <taxon>Rhodobacter group</taxon>
        <taxon>Paenirhodobacter</taxon>
    </lineage>
</organism>
<evidence type="ECO:0000256" key="1">
    <source>
        <dbReference type="SAM" id="Phobius"/>
    </source>
</evidence>
<accession>A0A443K173</accession>